<dbReference type="AlphaFoldDB" id="A0A1G7SCA7"/>
<dbReference type="PROSITE" id="PS50113">
    <property type="entry name" value="PAC"/>
    <property type="match status" value="1"/>
</dbReference>
<evidence type="ECO:0000259" key="2">
    <source>
        <dbReference type="PROSITE" id="PS50112"/>
    </source>
</evidence>
<dbReference type="InterPro" id="IPR035965">
    <property type="entry name" value="PAS-like_dom_sf"/>
</dbReference>
<reference evidence="5 6" key="1">
    <citation type="submission" date="2016-10" db="EMBL/GenBank/DDBJ databases">
        <authorList>
            <person name="de Groot N.N."/>
        </authorList>
    </citation>
    <scope>NUCLEOTIDE SEQUENCE [LARGE SCALE GENOMIC DNA]</scope>
    <source>
        <strain evidence="5 6">BH539</strain>
    </source>
</reference>
<evidence type="ECO:0000259" key="3">
    <source>
        <dbReference type="PROSITE" id="PS50113"/>
    </source>
</evidence>
<gene>
    <name evidence="5" type="ORF">SAMN05216571_10683</name>
</gene>
<dbReference type="InterPro" id="IPR052163">
    <property type="entry name" value="DGC-Regulatory_Protein"/>
</dbReference>
<dbReference type="PROSITE" id="PS50112">
    <property type="entry name" value="PAS"/>
    <property type="match status" value="1"/>
</dbReference>
<dbReference type="SMART" id="SM00065">
    <property type="entry name" value="GAF"/>
    <property type="match status" value="1"/>
</dbReference>
<organism evidence="5 6">
    <name type="scientific">Onishia taeanensis</name>
    <dbReference type="NCBI Taxonomy" id="284577"/>
    <lineage>
        <taxon>Bacteria</taxon>
        <taxon>Pseudomonadati</taxon>
        <taxon>Pseudomonadota</taxon>
        <taxon>Gammaproteobacteria</taxon>
        <taxon>Oceanospirillales</taxon>
        <taxon>Halomonadaceae</taxon>
        <taxon>Onishia</taxon>
    </lineage>
</organism>
<dbReference type="GO" id="GO:0003824">
    <property type="term" value="F:catalytic activity"/>
    <property type="evidence" value="ECO:0007669"/>
    <property type="project" value="UniProtKB-ARBA"/>
</dbReference>
<dbReference type="SMART" id="SM00091">
    <property type="entry name" value="PAS"/>
    <property type="match status" value="2"/>
</dbReference>
<dbReference type="PANTHER" id="PTHR46663">
    <property type="entry name" value="DIGUANYLATE CYCLASE DGCT-RELATED"/>
    <property type="match status" value="1"/>
</dbReference>
<keyword evidence="6" id="KW-1185">Reference proteome</keyword>
<protein>
    <submittedName>
        <fullName evidence="5">PAS domain S-box-containing protein/diguanylate cyclase (GGDEF) domain-containing protein</fullName>
    </submittedName>
</protein>
<dbReference type="InterPro" id="IPR001610">
    <property type="entry name" value="PAC"/>
</dbReference>
<evidence type="ECO:0000313" key="6">
    <source>
        <dbReference type="Proteomes" id="UP000198641"/>
    </source>
</evidence>
<dbReference type="Pfam" id="PF08448">
    <property type="entry name" value="PAS_4"/>
    <property type="match status" value="1"/>
</dbReference>
<evidence type="ECO:0000256" key="1">
    <source>
        <dbReference type="ARBA" id="ARBA00001946"/>
    </source>
</evidence>
<dbReference type="InterPro" id="IPR029016">
    <property type="entry name" value="GAF-like_dom_sf"/>
</dbReference>
<dbReference type="InterPro" id="IPR029787">
    <property type="entry name" value="Nucleotide_cyclase"/>
</dbReference>
<dbReference type="InterPro" id="IPR003018">
    <property type="entry name" value="GAF"/>
</dbReference>
<dbReference type="SMART" id="SM00267">
    <property type="entry name" value="GGDEF"/>
    <property type="match status" value="1"/>
</dbReference>
<dbReference type="InterPro" id="IPR013656">
    <property type="entry name" value="PAS_4"/>
</dbReference>
<dbReference type="CDD" id="cd01949">
    <property type="entry name" value="GGDEF"/>
    <property type="match status" value="1"/>
</dbReference>
<dbReference type="Gene3D" id="3.30.450.40">
    <property type="match status" value="1"/>
</dbReference>
<dbReference type="InterPro" id="IPR000700">
    <property type="entry name" value="PAS-assoc_C"/>
</dbReference>
<evidence type="ECO:0000259" key="4">
    <source>
        <dbReference type="PROSITE" id="PS50887"/>
    </source>
</evidence>
<dbReference type="FunFam" id="3.30.70.270:FF:000001">
    <property type="entry name" value="Diguanylate cyclase domain protein"/>
    <property type="match status" value="1"/>
</dbReference>
<dbReference type="CDD" id="cd00130">
    <property type="entry name" value="PAS"/>
    <property type="match status" value="2"/>
</dbReference>
<evidence type="ECO:0000313" key="5">
    <source>
        <dbReference type="EMBL" id="SDG20658.1"/>
    </source>
</evidence>
<dbReference type="SUPFAM" id="SSF55781">
    <property type="entry name" value="GAF domain-like"/>
    <property type="match status" value="1"/>
</dbReference>
<dbReference type="EMBL" id="FNCI01000006">
    <property type="protein sequence ID" value="SDG20658.1"/>
    <property type="molecule type" value="Genomic_DNA"/>
</dbReference>
<dbReference type="InterPro" id="IPR043128">
    <property type="entry name" value="Rev_trsase/Diguanyl_cyclase"/>
</dbReference>
<dbReference type="Gene3D" id="3.30.450.20">
    <property type="entry name" value="PAS domain"/>
    <property type="match status" value="2"/>
</dbReference>
<dbReference type="Gene3D" id="3.30.70.270">
    <property type="match status" value="1"/>
</dbReference>
<comment type="cofactor">
    <cofactor evidence="1">
        <name>Mg(2+)</name>
        <dbReference type="ChEBI" id="CHEBI:18420"/>
    </cofactor>
</comment>
<dbReference type="PROSITE" id="PS50887">
    <property type="entry name" value="GGDEF"/>
    <property type="match status" value="1"/>
</dbReference>
<proteinExistence type="predicted"/>
<accession>A0A1G7SCA7</accession>
<dbReference type="Pfam" id="PF13185">
    <property type="entry name" value="GAF_2"/>
    <property type="match status" value="1"/>
</dbReference>
<dbReference type="Proteomes" id="UP000198641">
    <property type="component" value="Unassembled WGS sequence"/>
</dbReference>
<dbReference type="PANTHER" id="PTHR46663:SF4">
    <property type="entry name" value="DIGUANYLATE CYCLASE DGCT-RELATED"/>
    <property type="match status" value="1"/>
</dbReference>
<dbReference type="NCBIfam" id="TIGR00229">
    <property type="entry name" value="sensory_box"/>
    <property type="match status" value="2"/>
</dbReference>
<name>A0A1G7SCA7_9GAMM</name>
<dbReference type="SMART" id="SM00086">
    <property type="entry name" value="PAC"/>
    <property type="match status" value="2"/>
</dbReference>
<dbReference type="InterPro" id="IPR000160">
    <property type="entry name" value="GGDEF_dom"/>
</dbReference>
<dbReference type="SUPFAM" id="SSF55073">
    <property type="entry name" value="Nucleotide cyclase"/>
    <property type="match status" value="1"/>
</dbReference>
<dbReference type="NCBIfam" id="TIGR00254">
    <property type="entry name" value="GGDEF"/>
    <property type="match status" value="1"/>
</dbReference>
<dbReference type="SUPFAM" id="SSF55785">
    <property type="entry name" value="PYP-like sensor domain (PAS domain)"/>
    <property type="match status" value="2"/>
</dbReference>
<sequence>MNFVINDQELLKTTVETVREAVLITDSRQAHPGPAILYANHAFLDLTGYTAEELLGQTPALLEGEEADGGVMQTLRQRLSAGSVGEVLEGEAVNYRKDGRPFRMEWTIRPFPAEGEPRYFIASLRDVSAIRNLEQQRQQLQTLAEIQTRVSTAGLDLQALRDRVADIARAVTGADGAAIEEPEDSEMVYTATSGRVAGSPGIRLPISGSLSGLCYRQGESIYCRDTHEDTRVARDAADQVGFRSGFLVPLVHQEHCFGVLKVYSGRPHAFNEGDLQLLNMASHVLASSLSDARLFKGERDRRSLLVDSLPIMISYVDNQLRYVEINVAYNRWYNLPTEQLVGRRVAEVMGQEAFESNRPYMLSALAGERVTFENRYTHPDGTVTPVEVDYTPVRNAQGDVQGFFSMVRDISDLKRAEQDYLTGAFNRQGFDDRLAISCATARRYSRPLSLIFLDLDHFKSINDNHGHAVGDDVLRGVAKTLQNEVRDSDIVSRWGGEEFAILTPETSLQDALALAERLRQALYEHPYAAVGRISASFGVAAFDPEEAERDFVRRVDEALYKAKVGGRHQVQQAGPLSH</sequence>
<feature type="domain" description="PAC" evidence="3">
    <location>
        <begin position="370"/>
        <end position="422"/>
    </location>
</feature>
<dbReference type="Pfam" id="PF13426">
    <property type="entry name" value="PAS_9"/>
    <property type="match status" value="1"/>
</dbReference>
<dbReference type="Pfam" id="PF00990">
    <property type="entry name" value="GGDEF"/>
    <property type="match status" value="1"/>
</dbReference>
<feature type="domain" description="GGDEF" evidence="4">
    <location>
        <begin position="446"/>
        <end position="575"/>
    </location>
</feature>
<dbReference type="InterPro" id="IPR000014">
    <property type="entry name" value="PAS"/>
</dbReference>
<dbReference type="STRING" id="284577.SAMN05216571_10683"/>
<feature type="domain" description="PAS" evidence="2">
    <location>
        <begin position="7"/>
        <end position="82"/>
    </location>
</feature>